<dbReference type="RefSeq" id="XP_062664675.1">
    <property type="nucleotide sequence ID" value="XM_062807102.1"/>
</dbReference>
<feature type="compositionally biased region" description="Basic and acidic residues" evidence="1">
    <location>
        <begin position="339"/>
        <end position="362"/>
    </location>
</feature>
<feature type="compositionally biased region" description="Gly residues" evidence="1">
    <location>
        <begin position="645"/>
        <end position="671"/>
    </location>
</feature>
<dbReference type="EMBL" id="JAUEPN010000001">
    <property type="protein sequence ID" value="KAK3301161.1"/>
    <property type="molecule type" value="Genomic_DNA"/>
</dbReference>
<evidence type="ECO:0000256" key="1">
    <source>
        <dbReference type="SAM" id="MobiDB-lite"/>
    </source>
</evidence>
<feature type="compositionally biased region" description="Pro residues" evidence="1">
    <location>
        <begin position="279"/>
        <end position="290"/>
    </location>
</feature>
<dbReference type="PANTHER" id="PTHR23353:SF23">
    <property type="entry name" value="PROTEIN HAIRLESS"/>
    <property type="match status" value="1"/>
</dbReference>
<protein>
    <submittedName>
        <fullName evidence="2">Uncharacterized protein</fullName>
    </submittedName>
</protein>
<feature type="compositionally biased region" description="Acidic residues" evidence="1">
    <location>
        <begin position="186"/>
        <end position="204"/>
    </location>
</feature>
<feature type="compositionally biased region" description="Basic and acidic residues" evidence="1">
    <location>
        <begin position="32"/>
        <end position="42"/>
    </location>
</feature>
<reference evidence="2" key="1">
    <citation type="journal article" date="2023" name="Mol. Phylogenet. Evol.">
        <title>Genome-scale phylogeny and comparative genomics of the fungal order Sordariales.</title>
        <authorList>
            <person name="Hensen N."/>
            <person name="Bonometti L."/>
            <person name="Westerberg I."/>
            <person name="Brannstrom I.O."/>
            <person name="Guillou S."/>
            <person name="Cros-Aarteil S."/>
            <person name="Calhoun S."/>
            <person name="Haridas S."/>
            <person name="Kuo A."/>
            <person name="Mondo S."/>
            <person name="Pangilinan J."/>
            <person name="Riley R."/>
            <person name="LaButti K."/>
            <person name="Andreopoulos B."/>
            <person name="Lipzen A."/>
            <person name="Chen C."/>
            <person name="Yan M."/>
            <person name="Daum C."/>
            <person name="Ng V."/>
            <person name="Clum A."/>
            <person name="Steindorff A."/>
            <person name="Ohm R.A."/>
            <person name="Martin F."/>
            <person name="Silar P."/>
            <person name="Natvig D.O."/>
            <person name="Lalanne C."/>
            <person name="Gautier V."/>
            <person name="Ament-Velasquez S.L."/>
            <person name="Kruys A."/>
            <person name="Hutchinson M.I."/>
            <person name="Powell A.J."/>
            <person name="Barry K."/>
            <person name="Miller A.N."/>
            <person name="Grigoriev I.V."/>
            <person name="Debuchy R."/>
            <person name="Gladieux P."/>
            <person name="Hiltunen Thoren M."/>
            <person name="Johannesson H."/>
        </authorList>
    </citation>
    <scope>NUCLEOTIDE SEQUENCE</scope>
    <source>
        <strain evidence="2">CBS 168.71</strain>
    </source>
</reference>
<organism evidence="2 3">
    <name type="scientific">Chaetomium fimeti</name>
    <dbReference type="NCBI Taxonomy" id="1854472"/>
    <lineage>
        <taxon>Eukaryota</taxon>
        <taxon>Fungi</taxon>
        <taxon>Dikarya</taxon>
        <taxon>Ascomycota</taxon>
        <taxon>Pezizomycotina</taxon>
        <taxon>Sordariomycetes</taxon>
        <taxon>Sordariomycetidae</taxon>
        <taxon>Sordariales</taxon>
        <taxon>Chaetomiaceae</taxon>
        <taxon>Chaetomium</taxon>
    </lineage>
</organism>
<evidence type="ECO:0000313" key="3">
    <source>
        <dbReference type="Proteomes" id="UP001278766"/>
    </source>
</evidence>
<feature type="region of interest" description="Disordered" evidence="1">
    <location>
        <begin position="638"/>
        <end position="682"/>
    </location>
</feature>
<feature type="region of interest" description="Disordered" evidence="1">
    <location>
        <begin position="514"/>
        <end position="563"/>
    </location>
</feature>
<feature type="compositionally biased region" description="Low complexity" evidence="1">
    <location>
        <begin position="749"/>
        <end position="773"/>
    </location>
</feature>
<reference evidence="2" key="2">
    <citation type="submission" date="2023-06" db="EMBL/GenBank/DDBJ databases">
        <authorList>
            <consortium name="Lawrence Berkeley National Laboratory"/>
            <person name="Haridas S."/>
            <person name="Hensen N."/>
            <person name="Bonometti L."/>
            <person name="Westerberg I."/>
            <person name="Brannstrom I.O."/>
            <person name="Guillou S."/>
            <person name="Cros-Aarteil S."/>
            <person name="Calhoun S."/>
            <person name="Kuo A."/>
            <person name="Mondo S."/>
            <person name="Pangilinan J."/>
            <person name="Riley R."/>
            <person name="Labutti K."/>
            <person name="Andreopoulos B."/>
            <person name="Lipzen A."/>
            <person name="Chen C."/>
            <person name="Yanf M."/>
            <person name="Daum C."/>
            <person name="Ng V."/>
            <person name="Clum A."/>
            <person name="Steindorff A."/>
            <person name="Ohm R."/>
            <person name="Martin F."/>
            <person name="Silar P."/>
            <person name="Natvig D."/>
            <person name="Lalanne C."/>
            <person name="Gautier V."/>
            <person name="Ament-Velasquez S.L."/>
            <person name="Kruys A."/>
            <person name="Hutchinson M.I."/>
            <person name="Powell A.J."/>
            <person name="Barry K."/>
            <person name="Miller A.N."/>
            <person name="Grigoriev I.V."/>
            <person name="Debuchy R."/>
            <person name="Gladieux P."/>
            <person name="Thoren M.H."/>
            <person name="Johannesson H."/>
        </authorList>
    </citation>
    <scope>NUCLEOTIDE SEQUENCE</scope>
    <source>
        <strain evidence="2">CBS 168.71</strain>
    </source>
</reference>
<dbReference type="GeneID" id="87844050"/>
<dbReference type="InterPro" id="IPR053019">
    <property type="entry name" value="GATA_zinc_finger"/>
</dbReference>
<feature type="compositionally biased region" description="Polar residues" evidence="1">
    <location>
        <begin position="369"/>
        <end position="400"/>
    </location>
</feature>
<dbReference type="PANTHER" id="PTHR23353">
    <property type="entry name" value="RAB-GAP/TBC-RELATED"/>
    <property type="match status" value="1"/>
</dbReference>
<dbReference type="Proteomes" id="UP001278766">
    <property type="component" value="Unassembled WGS sequence"/>
</dbReference>
<gene>
    <name evidence="2" type="ORF">B0H64DRAFT_449810</name>
</gene>
<comment type="caution">
    <text evidence="2">The sequence shown here is derived from an EMBL/GenBank/DDBJ whole genome shotgun (WGS) entry which is preliminary data.</text>
</comment>
<feature type="region of interest" description="Disordered" evidence="1">
    <location>
        <begin position="1"/>
        <end position="72"/>
    </location>
</feature>
<dbReference type="CDD" id="cd19757">
    <property type="entry name" value="Bbox1"/>
    <property type="match status" value="1"/>
</dbReference>
<accession>A0AAE0HSV2</accession>
<keyword evidence="3" id="KW-1185">Reference proteome</keyword>
<name>A0AAE0HSV2_9PEZI</name>
<feature type="compositionally biased region" description="Acidic residues" evidence="1">
    <location>
        <begin position="777"/>
        <end position="790"/>
    </location>
</feature>
<sequence>MDQDHNGRHPLANAKPSSSSKDNNNNNNNNDDDNHSPSEPRNENAYVDAPEDTVPQEPPSLDSLSKEPNRDHRKWYPKYGRVQKCDWCNARSRGTLHVCTICAIRMCEDCARDRRWHPNRNHFIDADALDWVMKKVARAPRQPRQSKPPNKKVPAKRAASASPDKEPKTPPPAPRRRKLVETDYNTPDDEDEDDEDDEDGEDDDSAGHGNNKPANAGPGQSHFPPPANPRGDSGPRPPPPVPSYYDHNQAALRYHQAPIHGGYTPYGRIEPHMHGYYGPPVPAPTAPPMAGPSTRQDGRRQLPATKPKLNNSEQSRRASGSRLDDYGNDGNGGGDDDLESRQDEDGNEVAEEKGHADNANDSHRRHSARSTGGSHARTLSQVSTDRGGTSPQASAAQGTRTLAERPAMTPQDREHDRLVVDIYNWLYGDRPPLDPNRVRTRIPDQWQPPRQALVPQYHPEPTPYGHGQYPAPYGHPHQHMYPPAPQGYPPYPLHQPYLEYPPYPPYAPYPPHPAAAAAPHNHNNNPNTAYPPTHPSHNNNNNNNNNNTHPAAAAHPAAAHQAAPAPYHPAYLQDLAFAQHQHEHDRSTLEQLARAWAHNTILLRLVARNHRVYAIQMLWEVFALRRRVEREMSLMEVGGRRRSGDGGGSYGDGAGGSCGGGDGDGAGAGGEGEGDGGEGVDAFPQTVRWFVGERDSQFRMEYETTRAQREARAQVLDRGGHDRAQAGVVRGAVHHLGEGGAVHHHGEARAGSAGSEGAAAASGGAASSAGSDRAVVDDDDTESEEVEEKE</sequence>
<evidence type="ECO:0000313" key="2">
    <source>
        <dbReference type="EMBL" id="KAK3301161.1"/>
    </source>
</evidence>
<dbReference type="AlphaFoldDB" id="A0AAE0HSV2"/>
<proteinExistence type="predicted"/>
<feature type="region of interest" description="Disordered" evidence="1">
    <location>
        <begin position="137"/>
        <end position="415"/>
    </location>
</feature>
<feature type="region of interest" description="Disordered" evidence="1">
    <location>
        <begin position="743"/>
        <end position="790"/>
    </location>
</feature>